<reference evidence="3 4" key="1">
    <citation type="submission" date="2015-05" db="EMBL/GenBank/DDBJ databases">
        <title>Complete genome sequence of Corynebacterium epidermidicanis DSM 45586, isolated from the skin of a dog suffering from pruritus.</title>
        <authorList>
            <person name="Ruckert C."/>
            <person name="Albersmeier A."/>
            <person name="Winkler A."/>
            <person name="Tauch A."/>
        </authorList>
    </citation>
    <scope>NUCLEOTIDE SEQUENCE [LARGE SCALE GENOMIC DNA]</scope>
    <source>
        <strain evidence="3 4">DSM 45586</strain>
    </source>
</reference>
<dbReference type="Proteomes" id="UP000035368">
    <property type="component" value="Chromosome"/>
</dbReference>
<feature type="transmembrane region" description="Helical" evidence="2">
    <location>
        <begin position="157"/>
        <end position="178"/>
    </location>
</feature>
<feature type="transmembrane region" description="Helical" evidence="2">
    <location>
        <begin position="87"/>
        <end position="105"/>
    </location>
</feature>
<proteinExistence type="predicted"/>
<dbReference type="AlphaFoldDB" id="A0A0G3GWT4"/>
<keyword evidence="4" id="KW-1185">Reference proteome</keyword>
<feature type="transmembrane region" description="Helical" evidence="2">
    <location>
        <begin position="60"/>
        <end position="80"/>
    </location>
</feature>
<keyword evidence="2" id="KW-1133">Transmembrane helix</keyword>
<name>A0A0G3GWT4_9CORY</name>
<feature type="region of interest" description="Disordered" evidence="1">
    <location>
        <begin position="1"/>
        <end position="28"/>
    </location>
</feature>
<keyword evidence="2" id="KW-0812">Transmembrane</keyword>
<dbReference type="STRING" id="1050174.CEPID_07255"/>
<sequence>MTEIQAMEEDSAAVSEPNTETSAHNKAEPTMWEQMGGISGLVSSTLPILVLVPVNNRFGLSTALLAALGVAIALFAWRIVRKENLQPAVSGLIGVGIGAGIAYFTGSAKGYFLYGIWVSLLLGIAFLASIVVRWPAVGVIWRGINGESMDWRNHKSVLRWYDMATAAWAVVFFARFIVQNNFYNADSTDALAIARIAMGWPLTGLVTLLTIVLVRKANAQQEQLEAEDVHS</sequence>
<keyword evidence="2" id="KW-0472">Membrane</keyword>
<dbReference type="KEGG" id="cei:CEPID_07255"/>
<accession>A0A0G3GWT4</accession>
<dbReference type="Pfam" id="PF11361">
    <property type="entry name" value="DUF3159"/>
    <property type="match status" value="1"/>
</dbReference>
<evidence type="ECO:0000313" key="3">
    <source>
        <dbReference type="EMBL" id="AKK03302.1"/>
    </source>
</evidence>
<dbReference type="PATRIC" id="fig|1050174.4.peg.1462"/>
<evidence type="ECO:0000256" key="1">
    <source>
        <dbReference type="SAM" id="MobiDB-lite"/>
    </source>
</evidence>
<feature type="transmembrane region" description="Helical" evidence="2">
    <location>
        <begin position="35"/>
        <end position="54"/>
    </location>
</feature>
<feature type="transmembrane region" description="Helical" evidence="2">
    <location>
        <begin position="190"/>
        <end position="214"/>
    </location>
</feature>
<gene>
    <name evidence="3" type="ORF">CEPID_07255</name>
</gene>
<dbReference type="PIRSF" id="PIRSF010219">
    <property type="entry name" value="UCP010219"/>
    <property type="match status" value="1"/>
</dbReference>
<evidence type="ECO:0000256" key="2">
    <source>
        <dbReference type="SAM" id="Phobius"/>
    </source>
</evidence>
<dbReference type="EMBL" id="CP011541">
    <property type="protein sequence ID" value="AKK03302.1"/>
    <property type="molecule type" value="Genomic_DNA"/>
</dbReference>
<evidence type="ECO:0000313" key="4">
    <source>
        <dbReference type="Proteomes" id="UP000035368"/>
    </source>
</evidence>
<dbReference type="InterPro" id="IPR016566">
    <property type="entry name" value="UCP010219"/>
</dbReference>
<dbReference type="OrthoDB" id="5244221at2"/>
<organism evidence="3 4">
    <name type="scientific">Corynebacterium epidermidicanis</name>
    <dbReference type="NCBI Taxonomy" id="1050174"/>
    <lineage>
        <taxon>Bacteria</taxon>
        <taxon>Bacillati</taxon>
        <taxon>Actinomycetota</taxon>
        <taxon>Actinomycetes</taxon>
        <taxon>Mycobacteriales</taxon>
        <taxon>Corynebacteriaceae</taxon>
        <taxon>Corynebacterium</taxon>
    </lineage>
</organism>
<dbReference type="RefSeq" id="WP_083984410.1">
    <property type="nucleotide sequence ID" value="NZ_CP011541.1"/>
</dbReference>
<protein>
    <submittedName>
        <fullName evidence="3">Putative DUF3159 family protein</fullName>
    </submittedName>
</protein>
<feature type="compositionally biased region" description="Acidic residues" evidence="1">
    <location>
        <begin position="1"/>
        <end position="11"/>
    </location>
</feature>
<feature type="transmembrane region" description="Helical" evidence="2">
    <location>
        <begin position="111"/>
        <end position="136"/>
    </location>
</feature>